<proteinExistence type="predicted"/>
<dbReference type="AlphaFoldDB" id="A0A0R2CEX4"/>
<dbReference type="SUPFAM" id="SSF51735">
    <property type="entry name" value="NAD(P)-binding Rossmann-fold domains"/>
    <property type="match status" value="1"/>
</dbReference>
<feature type="domain" description="Pyrroline-5-carboxylate reductase catalytic N-terminal" evidence="2">
    <location>
        <begin position="38"/>
        <end position="74"/>
    </location>
</feature>
<accession>A0A0R2CEX4</accession>
<keyword evidence="1" id="KW-0560">Oxidoreductase</keyword>
<dbReference type="STRING" id="1423729.FC80_GL001157"/>
<sequence length="192" mass="20085">MVNVTIFGKGNMGKAIGDNFVKADNKVSYIGSTDTVGDIGDIVVLAVPYTAALEIVTKQADKLADKIVIDITNPLNFETWDELVVPIGSSAAEQLADKVPGIQIVKGFNTNFAGTLLSKEVGESKITTTVLLASDFDNAKSAIVAALDGSGLKVIDAGGLKRAHELEAVGFLQMTLAANENISWTGGFGIIE</sequence>
<dbReference type="EMBL" id="AYZE01000015">
    <property type="protein sequence ID" value="KRM90257.1"/>
    <property type="molecule type" value="Genomic_DNA"/>
</dbReference>
<dbReference type="PANTHER" id="PTHR14239:SF10">
    <property type="entry name" value="REDUCTASE"/>
    <property type="match status" value="1"/>
</dbReference>
<dbReference type="Pfam" id="PF03807">
    <property type="entry name" value="F420_oxidored"/>
    <property type="match status" value="1"/>
</dbReference>
<dbReference type="PANTHER" id="PTHR14239">
    <property type="entry name" value="DUDULIN-RELATED"/>
    <property type="match status" value="1"/>
</dbReference>
<reference evidence="3 4" key="1">
    <citation type="journal article" date="2015" name="Genome Announc.">
        <title>Expanding the biotechnology potential of lactobacilli through comparative genomics of 213 strains and associated genera.</title>
        <authorList>
            <person name="Sun Z."/>
            <person name="Harris H.M."/>
            <person name="McCann A."/>
            <person name="Guo C."/>
            <person name="Argimon S."/>
            <person name="Zhang W."/>
            <person name="Yang X."/>
            <person name="Jeffery I.B."/>
            <person name="Cooney J.C."/>
            <person name="Kagawa T.F."/>
            <person name="Liu W."/>
            <person name="Song Y."/>
            <person name="Salvetti E."/>
            <person name="Wrobel A."/>
            <person name="Rasinkangas P."/>
            <person name="Parkhill J."/>
            <person name="Rea M.C."/>
            <person name="O'Sullivan O."/>
            <person name="Ritari J."/>
            <person name="Douillard F.P."/>
            <person name="Paul Ross R."/>
            <person name="Yang R."/>
            <person name="Briner A.E."/>
            <person name="Felis G.E."/>
            <person name="de Vos W.M."/>
            <person name="Barrangou R."/>
            <person name="Klaenhammer T.R."/>
            <person name="Caufield P.W."/>
            <person name="Cui Y."/>
            <person name="Zhang H."/>
            <person name="O'Toole P.W."/>
        </authorList>
    </citation>
    <scope>NUCLEOTIDE SEQUENCE [LARGE SCALE GENOMIC DNA]</scope>
    <source>
        <strain evidence="3 4">DSM 21116</strain>
    </source>
</reference>
<keyword evidence="4" id="KW-1185">Reference proteome</keyword>
<gene>
    <name evidence="3" type="ORF">FC80_GL001157</name>
</gene>
<evidence type="ECO:0000256" key="1">
    <source>
        <dbReference type="ARBA" id="ARBA00023002"/>
    </source>
</evidence>
<dbReference type="Gene3D" id="3.40.50.720">
    <property type="entry name" value="NAD(P)-binding Rossmann-like Domain"/>
    <property type="match status" value="1"/>
</dbReference>
<dbReference type="InterPro" id="IPR051267">
    <property type="entry name" value="STEAP_metalloreductase"/>
</dbReference>
<dbReference type="InterPro" id="IPR028939">
    <property type="entry name" value="P5C_Rdtase_cat_N"/>
</dbReference>
<evidence type="ECO:0000313" key="3">
    <source>
        <dbReference type="EMBL" id="KRM90257.1"/>
    </source>
</evidence>
<organism evidence="3 4">
    <name type="scientific">Liquorilactobacillus cacaonum DSM 21116</name>
    <dbReference type="NCBI Taxonomy" id="1423729"/>
    <lineage>
        <taxon>Bacteria</taxon>
        <taxon>Bacillati</taxon>
        <taxon>Bacillota</taxon>
        <taxon>Bacilli</taxon>
        <taxon>Lactobacillales</taxon>
        <taxon>Lactobacillaceae</taxon>
        <taxon>Liquorilactobacillus</taxon>
    </lineage>
</organism>
<dbReference type="RefSeq" id="WP_187327442.1">
    <property type="nucleotide sequence ID" value="NZ_AYZE01000015.1"/>
</dbReference>
<dbReference type="GO" id="GO:0016491">
    <property type="term" value="F:oxidoreductase activity"/>
    <property type="evidence" value="ECO:0007669"/>
    <property type="project" value="UniProtKB-KW"/>
</dbReference>
<evidence type="ECO:0000313" key="4">
    <source>
        <dbReference type="Proteomes" id="UP000051131"/>
    </source>
</evidence>
<dbReference type="PATRIC" id="fig|1423729.3.peg.1171"/>
<name>A0A0R2CEX4_9LACO</name>
<protein>
    <submittedName>
        <fullName evidence="3">Oxidoreductase</fullName>
    </submittedName>
</protein>
<comment type="caution">
    <text evidence="3">The sequence shown here is derived from an EMBL/GenBank/DDBJ whole genome shotgun (WGS) entry which is preliminary data.</text>
</comment>
<dbReference type="Proteomes" id="UP000051131">
    <property type="component" value="Unassembled WGS sequence"/>
</dbReference>
<dbReference type="InterPro" id="IPR036291">
    <property type="entry name" value="NAD(P)-bd_dom_sf"/>
</dbReference>
<evidence type="ECO:0000259" key="2">
    <source>
        <dbReference type="Pfam" id="PF03807"/>
    </source>
</evidence>